<dbReference type="InterPro" id="IPR050109">
    <property type="entry name" value="HTH-type_TetR-like_transc_reg"/>
</dbReference>
<accession>A0A7Z0WPD0</accession>
<dbReference type="GO" id="GO:0000976">
    <property type="term" value="F:transcription cis-regulatory region binding"/>
    <property type="evidence" value="ECO:0007669"/>
    <property type="project" value="TreeGrafter"/>
</dbReference>
<dbReference type="OrthoDB" id="9806334at2"/>
<dbReference type="InterPro" id="IPR041490">
    <property type="entry name" value="KstR2_TetR_C"/>
</dbReference>
<evidence type="ECO:0000256" key="1">
    <source>
        <dbReference type="ARBA" id="ARBA00023015"/>
    </source>
</evidence>
<protein>
    <submittedName>
        <fullName evidence="6">TetR family transcriptional regulator</fullName>
    </submittedName>
</protein>
<name>A0A7Z0WPD0_9PSEU</name>
<keyword evidence="7" id="KW-1185">Reference proteome</keyword>
<gene>
    <name evidence="6" type="ORF">BLA60_11505</name>
</gene>
<evidence type="ECO:0000256" key="2">
    <source>
        <dbReference type="ARBA" id="ARBA00023125"/>
    </source>
</evidence>
<dbReference type="PANTHER" id="PTHR30055">
    <property type="entry name" value="HTH-TYPE TRANSCRIPTIONAL REGULATOR RUTR"/>
    <property type="match status" value="1"/>
</dbReference>
<dbReference type="Gene3D" id="1.10.357.10">
    <property type="entry name" value="Tetracycline Repressor, domain 2"/>
    <property type="match status" value="1"/>
</dbReference>
<dbReference type="AlphaFoldDB" id="A0A7Z0WPD0"/>
<dbReference type="EMBL" id="MSIF01000004">
    <property type="protein sequence ID" value="OLF11571.1"/>
    <property type="molecule type" value="Genomic_DNA"/>
</dbReference>
<dbReference type="SUPFAM" id="SSF46689">
    <property type="entry name" value="Homeodomain-like"/>
    <property type="match status" value="1"/>
</dbReference>
<evidence type="ECO:0000313" key="7">
    <source>
        <dbReference type="Proteomes" id="UP000185696"/>
    </source>
</evidence>
<reference evidence="6 7" key="1">
    <citation type="submission" date="2016-12" db="EMBL/GenBank/DDBJ databases">
        <title>The draft genome sequence of Actinophytocola xinjiangensis.</title>
        <authorList>
            <person name="Wang W."/>
            <person name="Yuan L."/>
        </authorList>
    </citation>
    <scope>NUCLEOTIDE SEQUENCE [LARGE SCALE GENOMIC DNA]</scope>
    <source>
        <strain evidence="6 7">CGMCC 4.4663</strain>
    </source>
</reference>
<proteinExistence type="predicted"/>
<dbReference type="RefSeq" id="WP_075132806.1">
    <property type="nucleotide sequence ID" value="NZ_MSIF01000004.1"/>
</dbReference>
<dbReference type="PANTHER" id="PTHR30055:SF234">
    <property type="entry name" value="HTH-TYPE TRANSCRIPTIONAL REGULATOR BETI"/>
    <property type="match status" value="1"/>
</dbReference>
<evidence type="ECO:0000259" key="5">
    <source>
        <dbReference type="Pfam" id="PF17932"/>
    </source>
</evidence>
<dbReference type="Pfam" id="PF17932">
    <property type="entry name" value="TetR_C_24"/>
    <property type="match status" value="1"/>
</dbReference>
<sequence>MRPKRRDEPTFTEVGRRRQIVDAAIGTIAEVGYSAASFARIAQRAGLSSPGLISYHFADKDELIGQVVAAIYRTGGDRIRPRADEAGSSAQALAAFVAGSVEFYDSHRDHMRTLLQILHGHPHARERWVDEANAAELDGIEQVLVEGQAAGEFRGDLTPRVTATVIRDLLSGALARLLNTPDLDVPTYTAELVDLCRHAVEKAPRSS</sequence>
<organism evidence="6 7">
    <name type="scientific">Actinophytocola xinjiangensis</name>
    <dbReference type="NCBI Taxonomy" id="485602"/>
    <lineage>
        <taxon>Bacteria</taxon>
        <taxon>Bacillati</taxon>
        <taxon>Actinomycetota</taxon>
        <taxon>Actinomycetes</taxon>
        <taxon>Pseudonocardiales</taxon>
        <taxon>Pseudonocardiaceae</taxon>
    </lineage>
</organism>
<comment type="caution">
    <text evidence="6">The sequence shown here is derived from an EMBL/GenBank/DDBJ whole genome shotgun (WGS) entry which is preliminary data.</text>
</comment>
<dbReference type="InterPro" id="IPR036271">
    <property type="entry name" value="Tet_transcr_reg_TetR-rel_C_sf"/>
</dbReference>
<keyword evidence="1" id="KW-0805">Transcription regulation</keyword>
<dbReference type="InterPro" id="IPR001647">
    <property type="entry name" value="HTH_TetR"/>
</dbReference>
<feature type="domain" description="HTH tetR-type" evidence="4">
    <location>
        <begin position="20"/>
        <end position="65"/>
    </location>
</feature>
<keyword evidence="3" id="KW-0804">Transcription</keyword>
<feature type="domain" description="HTH-type transcriptional repressor KstR2 C-terminal" evidence="5">
    <location>
        <begin position="87"/>
        <end position="171"/>
    </location>
</feature>
<dbReference type="GO" id="GO:0003700">
    <property type="term" value="F:DNA-binding transcription factor activity"/>
    <property type="evidence" value="ECO:0007669"/>
    <property type="project" value="TreeGrafter"/>
</dbReference>
<evidence type="ECO:0000256" key="3">
    <source>
        <dbReference type="ARBA" id="ARBA00023163"/>
    </source>
</evidence>
<dbReference type="InterPro" id="IPR009057">
    <property type="entry name" value="Homeodomain-like_sf"/>
</dbReference>
<dbReference type="SUPFAM" id="SSF48498">
    <property type="entry name" value="Tetracyclin repressor-like, C-terminal domain"/>
    <property type="match status" value="1"/>
</dbReference>
<dbReference type="Gene3D" id="1.10.10.60">
    <property type="entry name" value="Homeodomain-like"/>
    <property type="match status" value="1"/>
</dbReference>
<keyword evidence="2" id="KW-0238">DNA-binding</keyword>
<evidence type="ECO:0000259" key="4">
    <source>
        <dbReference type="Pfam" id="PF00440"/>
    </source>
</evidence>
<dbReference type="Pfam" id="PF00440">
    <property type="entry name" value="TetR_N"/>
    <property type="match status" value="1"/>
</dbReference>
<dbReference type="Proteomes" id="UP000185696">
    <property type="component" value="Unassembled WGS sequence"/>
</dbReference>
<evidence type="ECO:0000313" key="6">
    <source>
        <dbReference type="EMBL" id="OLF11571.1"/>
    </source>
</evidence>